<keyword evidence="2" id="KW-0233">DNA recombination</keyword>
<evidence type="ECO:0000256" key="2">
    <source>
        <dbReference type="ARBA" id="ARBA00023172"/>
    </source>
</evidence>
<dbReference type="InterPro" id="IPR013762">
    <property type="entry name" value="Integrase-like_cat_sf"/>
</dbReference>
<gene>
    <name evidence="4" type="ORF">B2A_14414</name>
</gene>
<evidence type="ECO:0000259" key="3">
    <source>
        <dbReference type="PROSITE" id="PS51898"/>
    </source>
</evidence>
<dbReference type="PANTHER" id="PTHR30349">
    <property type="entry name" value="PHAGE INTEGRASE-RELATED"/>
    <property type="match status" value="1"/>
</dbReference>
<dbReference type="InterPro" id="IPR011010">
    <property type="entry name" value="DNA_brk_join_enz"/>
</dbReference>
<dbReference type="SUPFAM" id="SSF56349">
    <property type="entry name" value="DNA breaking-rejoining enzymes"/>
    <property type="match status" value="1"/>
</dbReference>
<dbReference type="Pfam" id="PF00589">
    <property type="entry name" value="Phage_integrase"/>
    <property type="match status" value="1"/>
</dbReference>
<protein>
    <submittedName>
        <fullName evidence="4">Phage-specific integrase</fullName>
    </submittedName>
</protein>
<dbReference type="GO" id="GO:0003677">
    <property type="term" value="F:DNA binding"/>
    <property type="evidence" value="ECO:0007669"/>
    <property type="project" value="UniProtKB-KW"/>
</dbReference>
<keyword evidence="1" id="KW-0238">DNA-binding</keyword>
<dbReference type="Gene3D" id="1.10.443.10">
    <property type="entry name" value="Intergrase catalytic core"/>
    <property type="match status" value="1"/>
</dbReference>
<reference evidence="4" key="1">
    <citation type="submission" date="2013-08" db="EMBL/GenBank/DDBJ databases">
        <authorList>
            <person name="Mendez C."/>
            <person name="Richter M."/>
            <person name="Ferrer M."/>
            <person name="Sanchez J."/>
        </authorList>
    </citation>
    <scope>NUCLEOTIDE SEQUENCE</scope>
</reference>
<dbReference type="EMBL" id="AUZZ01010463">
    <property type="protein sequence ID" value="EQD29851.1"/>
    <property type="molecule type" value="Genomic_DNA"/>
</dbReference>
<reference evidence="4" key="2">
    <citation type="journal article" date="2014" name="ISME J.">
        <title>Microbial stratification in low pH oxic and suboxic macroscopic growths along an acid mine drainage.</title>
        <authorList>
            <person name="Mendez-Garcia C."/>
            <person name="Mesa V."/>
            <person name="Sprenger R.R."/>
            <person name="Richter M."/>
            <person name="Diez M.S."/>
            <person name="Solano J."/>
            <person name="Bargiela R."/>
            <person name="Golyshina O.V."/>
            <person name="Manteca A."/>
            <person name="Ramos J.L."/>
            <person name="Gallego J.R."/>
            <person name="Llorente I."/>
            <person name="Martins Dos Santos V.A."/>
            <person name="Jensen O.N."/>
            <person name="Pelaez A.I."/>
            <person name="Sanchez J."/>
            <person name="Ferrer M."/>
        </authorList>
    </citation>
    <scope>NUCLEOTIDE SEQUENCE</scope>
</reference>
<comment type="caution">
    <text evidence="4">The sequence shown here is derived from an EMBL/GenBank/DDBJ whole genome shotgun (WGS) entry which is preliminary data.</text>
</comment>
<dbReference type="GO" id="GO:0015074">
    <property type="term" value="P:DNA integration"/>
    <property type="evidence" value="ECO:0007669"/>
    <property type="project" value="InterPro"/>
</dbReference>
<name>T0Y437_9ZZZZ</name>
<evidence type="ECO:0000256" key="1">
    <source>
        <dbReference type="ARBA" id="ARBA00023125"/>
    </source>
</evidence>
<accession>T0Y437</accession>
<dbReference type="InterPro" id="IPR050090">
    <property type="entry name" value="Tyrosine_recombinase_XerCD"/>
</dbReference>
<dbReference type="AlphaFoldDB" id="T0Y437"/>
<dbReference type="InterPro" id="IPR002104">
    <property type="entry name" value="Integrase_catalytic"/>
</dbReference>
<dbReference type="GO" id="GO:0006310">
    <property type="term" value="P:DNA recombination"/>
    <property type="evidence" value="ECO:0007669"/>
    <property type="project" value="UniProtKB-KW"/>
</dbReference>
<dbReference type="PROSITE" id="PS51898">
    <property type="entry name" value="TYR_RECOMBINASE"/>
    <property type="match status" value="1"/>
</dbReference>
<organism evidence="4">
    <name type="scientific">mine drainage metagenome</name>
    <dbReference type="NCBI Taxonomy" id="410659"/>
    <lineage>
        <taxon>unclassified sequences</taxon>
        <taxon>metagenomes</taxon>
        <taxon>ecological metagenomes</taxon>
    </lineage>
</organism>
<sequence>MSEFILLKRTVGNKYDSEVGVLKRFDRYLGKNYPTITGLPKEAVTGWCAKQPHEKPANQCSRASVIRQFAKYLDNTGHKAFVLPDNYYPSGPQYVPHIYTQDELQRFFAETDRCHFCYECPWRHLVMPVFFRLLFECGLRCSEARLLTVGDVDLDKGCLTVLESKNRNSRLVMVSTSMLKRLREYADAVHTFPDESAFFFSGSPGKPMTLGNVYKNFRRFLWQARIPHTGAGPRVHDLRHAFAVYRLKAWSEEGKDLMAMLPVLKTYMGHNSFNETAYYLRMTADVFPDIRMKLEGTFGDIIPDLGGELYEAN</sequence>
<feature type="domain" description="Tyr recombinase" evidence="3">
    <location>
        <begin position="94"/>
        <end position="292"/>
    </location>
</feature>
<proteinExistence type="predicted"/>
<dbReference type="PANTHER" id="PTHR30349:SF41">
    <property type="entry name" value="INTEGRASE_RECOMBINASE PROTEIN MJ0367-RELATED"/>
    <property type="match status" value="1"/>
</dbReference>
<evidence type="ECO:0000313" key="4">
    <source>
        <dbReference type="EMBL" id="EQD29851.1"/>
    </source>
</evidence>